<keyword evidence="3" id="KW-1133">Transmembrane helix</keyword>
<keyword evidence="3" id="KW-0812">Transmembrane</keyword>
<dbReference type="Pfam" id="PF07690">
    <property type="entry name" value="MFS_1"/>
    <property type="match status" value="1"/>
</dbReference>
<evidence type="ECO:0000259" key="4">
    <source>
        <dbReference type="PROSITE" id="PS50850"/>
    </source>
</evidence>
<dbReference type="Proteomes" id="UP000309076">
    <property type="component" value="Unassembled WGS sequence"/>
</dbReference>
<evidence type="ECO:0000313" key="6">
    <source>
        <dbReference type="Proteomes" id="UP000309076"/>
    </source>
</evidence>
<dbReference type="PROSITE" id="PS50850">
    <property type="entry name" value="MFS"/>
    <property type="match status" value="1"/>
</dbReference>
<comment type="caution">
    <text evidence="5">The sequence shown here is derived from an EMBL/GenBank/DDBJ whole genome shotgun (WGS) entry which is preliminary data.</text>
</comment>
<accession>A0AB74J3L7</accession>
<keyword evidence="3" id="KW-0472">Membrane</keyword>
<dbReference type="InterPro" id="IPR011701">
    <property type="entry name" value="MFS"/>
</dbReference>
<comment type="similarity">
    <text evidence="2">Belongs to the major facilitator superfamily. Monocarboxylate porter (TC 2.A.1.13) family.</text>
</comment>
<evidence type="ECO:0000256" key="2">
    <source>
        <dbReference type="ARBA" id="ARBA00006727"/>
    </source>
</evidence>
<dbReference type="SUPFAM" id="SSF103473">
    <property type="entry name" value="MFS general substrate transporter"/>
    <property type="match status" value="1"/>
</dbReference>
<organism evidence="5 6">
    <name type="scientific">Aureobasidium pullulans</name>
    <name type="common">Black yeast</name>
    <name type="synonym">Pullularia pullulans</name>
    <dbReference type="NCBI Taxonomy" id="5580"/>
    <lineage>
        <taxon>Eukaryota</taxon>
        <taxon>Fungi</taxon>
        <taxon>Dikarya</taxon>
        <taxon>Ascomycota</taxon>
        <taxon>Pezizomycotina</taxon>
        <taxon>Dothideomycetes</taxon>
        <taxon>Dothideomycetidae</taxon>
        <taxon>Dothideales</taxon>
        <taxon>Saccotheciaceae</taxon>
        <taxon>Aureobasidium</taxon>
    </lineage>
</organism>
<dbReference type="Gene3D" id="1.20.1250.20">
    <property type="entry name" value="MFS general substrate transporter like domains"/>
    <property type="match status" value="1"/>
</dbReference>
<feature type="transmembrane region" description="Helical" evidence="3">
    <location>
        <begin position="185"/>
        <end position="204"/>
    </location>
</feature>
<dbReference type="InterPro" id="IPR050327">
    <property type="entry name" value="Proton-linked_MCT"/>
</dbReference>
<dbReference type="InterPro" id="IPR020846">
    <property type="entry name" value="MFS_dom"/>
</dbReference>
<dbReference type="InterPro" id="IPR036259">
    <property type="entry name" value="MFS_trans_sf"/>
</dbReference>
<dbReference type="GO" id="GO:0022857">
    <property type="term" value="F:transmembrane transporter activity"/>
    <property type="evidence" value="ECO:0007669"/>
    <property type="project" value="InterPro"/>
</dbReference>
<feature type="transmembrane region" description="Helical" evidence="3">
    <location>
        <begin position="81"/>
        <end position="101"/>
    </location>
</feature>
<dbReference type="GO" id="GO:0016020">
    <property type="term" value="C:membrane"/>
    <property type="evidence" value="ECO:0007669"/>
    <property type="project" value="UniProtKB-SubCell"/>
</dbReference>
<feature type="transmembrane region" description="Helical" evidence="3">
    <location>
        <begin position="158"/>
        <end position="178"/>
    </location>
</feature>
<dbReference type="AlphaFoldDB" id="A0AB74J3L7"/>
<dbReference type="EMBL" id="QZAM01000043">
    <property type="protein sequence ID" value="THW47922.1"/>
    <property type="molecule type" value="Genomic_DNA"/>
</dbReference>
<sequence length="317" mass="33843">MDDIQLIPITLPQLAALRLGSTSSAKSISARQAEEEVLDINTSVEQSLTPVDGGLAAWRLLFAALFLSLLHRYGWRITLRAVAVALTVATGPLIPLLKGRLPESRATIRRKINWKFLESPTFWIYSTANLLQGFGYFFPALYIPSFASSLGLGADSGAILLAIMSISQVAGQFTFGYLSDRKVPVNILALLSTTMAAIACLAIWRNASSLPILAVFAIFYGFFGAGFTATWARMTSAITEDIVTAPMVFGLLNFGKGVGNVLAGPIGGILVSDSAGIQDGGNYRLVILFTGVCMVASACVICSRYCKIESDRVRGGA</sequence>
<evidence type="ECO:0000256" key="1">
    <source>
        <dbReference type="ARBA" id="ARBA00004141"/>
    </source>
</evidence>
<feature type="transmembrane region" description="Helical" evidence="3">
    <location>
        <begin position="283"/>
        <end position="306"/>
    </location>
</feature>
<dbReference type="PANTHER" id="PTHR11360:SF287">
    <property type="entry name" value="MFS MONOCARBOXYLATE TRANSPORTER"/>
    <property type="match status" value="1"/>
</dbReference>
<dbReference type="PANTHER" id="PTHR11360">
    <property type="entry name" value="MONOCARBOXYLATE TRANSPORTER"/>
    <property type="match status" value="1"/>
</dbReference>
<evidence type="ECO:0000256" key="3">
    <source>
        <dbReference type="SAM" id="Phobius"/>
    </source>
</evidence>
<feature type="transmembrane region" description="Helical" evidence="3">
    <location>
        <begin position="122"/>
        <end position="143"/>
    </location>
</feature>
<protein>
    <submittedName>
        <fullName evidence="5">Major facilitator superfamily transporter</fullName>
    </submittedName>
</protein>
<evidence type="ECO:0000313" key="5">
    <source>
        <dbReference type="EMBL" id="THW47922.1"/>
    </source>
</evidence>
<gene>
    <name evidence="5" type="ORF">D6D21_03180</name>
</gene>
<proteinExistence type="inferred from homology"/>
<feature type="transmembrane region" description="Helical" evidence="3">
    <location>
        <begin position="210"/>
        <end position="231"/>
    </location>
</feature>
<reference evidence="5 6" key="1">
    <citation type="submission" date="2018-10" db="EMBL/GenBank/DDBJ databases">
        <title>Fifty Aureobasidium pullulans genomes reveal a recombining polyextremotolerant generalist.</title>
        <authorList>
            <person name="Gostincar C."/>
            <person name="Turk M."/>
            <person name="Zajc J."/>
            <person name="Gunde-Cimerman N."/>
        </authorList>
    </citation>
    <scope>NUCLEOTIDE SEQUENCE [LARGE SCALE GENOMIC DNA]</scope>
    <source>
        <strain evidence="5 6">EXF-10796</strain>
    </source>
</reference>
<comment type="subcellular location">
    <subcellularLocation>
        <location evidence="1">Membrane</location>
        <topology evidence="1">Multi-pass membrane protein</topology>
    </subcellularLocation>
</comment>
<name>A0AB74J3L7_AURPU</name>
<feature type="domain" description="Major facilitator superfamily (MFS) profile" evidence="4">
    <location>
        <begin position="121"/>
        <end position="317"/>
    </location>
</feature>
<feature type="transmembrane region" description="Helical" evidence="3">
    <location>
        <begin position="243"/>
        <end position="263"/>
    </location>
</feature>